<dbReference type="PANTHER" id="PTHR43334:SF1">
    <property type="entry name" value="3-HYDROXYPROPIONATE--COA LIGASE [ADP-FORMING]"/>
    <property type="match status" value="1"/>
</dbReference>
<sequence>MALATVRPRLRRMLEARTVAVVGAGDRPDSLGWRMTTEVLRSPGVEKAWLVNPRHRDVAGHACLPSLADVPDPVDLVLLGVPDAALVDQVRLAAARGDGGGVVFGSAHGLGEQLVAAADGLEVCGAGCMGFVDVTRGVRALGYLEPEDLTPGPIALVTHSGSVFSALLRTHRRLEYSLVVSSGQELVTTTADYLAHALEREETRVVGLVQETMRDVPRLRAALAEAADRDIPVVALTVGSSRRGRDLVGAHSGALAGSDAAWEALTAAYGVHRCDDLGELVDSLEAFAIGRRVRARAADGRTGGIATVHDSGAERVLVADVADRLGIPFAGLSEATTARLAALLDPGLEPTNPLDVWGNGSRTEDLFAGCLTALADDDAVDVVALAVDLVPEYDGDDSFPRAVDRLVEHTDKPVAVLTNLSSAVDQPLAADLRGRGVPVLEGTRSGLRALGHLLAGPAPVRPDPLPVDRARRDRWAARLGSPDLDPLALVADYGLPVAPTTRATDPDTAVRAAERLGYPVVLKTAASEATHKVDVDGVRLGLADAPAVAAAYAELAARLGPCVTVQRQVPAGVEIALGMHRDPLLGPLVVVGAGGTLVELLAQRAVALPPVDGALARRLLGSLKVARLLAGHRGGPALPVAPVVEAVVTMSTVVMELGDLLAAVDVNPLIVHPGGAVAVDALVLAAADP</sequence>
<accession>A0ABN2ZX84</accession>
<protein>
    <submittedName>
        <fullName evidence="6">Acetate--CoA ligase family protein</fullName>
    </submittedName>
</protein>
<dbReference type="InterPro" id="IPR013815">
    <property type="entry name" value="ATP_grasp_subdomain_1"/>
</dbReference>
<dbReference type="InterPro" id="IPR032875">
    <property type="entry name" value="Succ_CoA_lig_flav_dom"/>
</dbReference>
<dbReference type="SUPFAM" id="SSF56059">
    <property type="entry name" value="Glutathione synthetase ATP-binding domain-like"/>
    <property type="match status" value="1"/>
</dbReference>
<dbReference type="Proteomes" id="UP001501771">
    <property type="component" value="Unassembled WGS sequence"/>
</dbReference>
<evidence type="ECO:0000256" key="4">
    <source>
        <dbReference type="PROSITE-ProRule" id="PRU00409"/>
    </source>
</evidence>
<dbReference type="InterPro" id="IPR016102">
    <property type="entry name" value="Succinyl-CoA_synth-like"/>
</dbReference>
<dbReference type="Gene3D" id="3.30.1490.20">
    <property type="entry name" value="ATP-grasp fold, A domain"/>
    <property type="match status" value="1"/>
</dbReference>
<comment type="caution">
    <text evidence="6">The sequence shown here is derived from an EMBL/GenBank/DDBJ whole genome shotgun (WGS) entry which is preliminary data.</text>
</comment>
<keyword evidence="3 4" id="KW-0067">ATP-binding</keyword>
<dbReference type="GO" id="GO:0016874">
    <property type="term" value="F:ligase activity"/>
    <property type="evidence" value="ECO:0007669"/>
    <property type="project" value="UniProtKB-KW"/>
</dbReference>
<dbReference type="Pfam" id="PF13380">
    <property type="entry name" value="CoA_binding_2"/>
    <property type="match status" value="1"/>
</dbReference>
<dbReference type="Gene3D" id="3.40.50.720">
    <property type="entry name" value="NAD(P)-binding Rossmann-like Domain"/>
    <property type="match status" value="1"/>
</dbReference>
<name>A0ABN2ZX84_9ACTN</name>
<keyword evidence="1 6" id="KW-0436">Ligase</keyword>
<evidence type="ECO:0000256" key="2">
    <source>
        <dbReference type="ARBA" id="ARBA00022741"/>
    </source>
</evidence>
<keyword evidence="2 4" id="KW-0547">Nucleotide-binding</keyword>
<evidence type="ECO:0000259" key="5">
    <source>
        <dbReference type="PROSITE" id="PS50975"/>
    </source>
</evidence>
<evidence type="ECO:0000313" key="7">
    <source>
        <dbReference type="Proteomes" id="UP001501771"/>
    </source>
</evidence>
<evidence type="ECO:0000313" key="6">
    <source>
        <dbReference type="EMBL" id="GAA2149166.1"/>
    </source>
</evidence>
<dbReference type="Pfam" id="PF13549">
    <property type="entry name" value="ATP-grasp_5"/>
    <property type="match status" value="1"/>
</dbReference>
<dbReference type="EMBL" id="BAAAQR010000008">
    <property type="protein sequence ID" value="GAA2149166.1"/>
    <property type="molecule type" value="Genomic_DNA"/>
</dbReference>
<feature type="domain" description="ATP-grasp" evidence="5">
    <location>
        <begin position="487"/>
        <end position="525"/>
    </location>
</feature>
<dbReference type="SUPFAM" id="SSF52210">
    <property type="entry name" value="Succinyl-CoA synthetase domains"/>
    <property type="match status" value="2"/>
</dbReference>
<dbReference type="SMART" id="SM00881">
    <property type="entry name" value="CoA_binding"/>
    <property type="match status" value="1"/>
</dbReference>
<dbReference type="PANTHER" id="PTHR43334">
    <property type="entry name" value="ACETATE--COA LIGASE [ADP-FORMING]"/>
    <property type="match status" value="1"/>
</dbReference>
<dbReference type="InterPro" id="IPR051538">
    <property type="entry name" value="Acyl-CoA_Synth/Transferase"/>
</dbReference>
<evidence type="ECO:0000256" key="3">
    <source>
        <dbReference type="ARBA" id="ARBA00022840"/>
    </source>
</evidence>
<evidence type="ECO:0000256" key="1">
    <source>
        <dbReference type="ARBA" id="ARBA00022598"/>
    </source>
</evidence>
<dbReference type="Gene3D" id="3.40.50.261">
    <property type="entry name" value="Succinyl-CoA synthetase domains"/>
    <property type="match status" value="2"/>
</dbReference>
<reference evidence="6 7" key="1">
    <citation type="journal article" date="2019" name="Int. J. Syst. Evol. Microbiol.">
        <title>The Global Catalogue of Microorganisms (GCM) 10K type strain sequencing project: providing services to taxonomists for standard genome sequencing and annotation.</title>
        <authorList>
            <consortium name="The Broad Institute Genomics Platform"/>
            <consortium name="The Broad Institute Genome Sequencing Center for Infectious Disease"/>
            <person name="Wu L."/>
            <person name="Ma J."/>
        </authorList>
    </citation>
    <scope>NUCLEOTIDE SEQUENCE [LARGE SCALE GENOMIC DNA]</scope>
    <source>
        <strain evidence="6 7">JCM 16022</strain>
    </source>
</reference>
<dbReference type="PROSITE" id="PS50975">
    <property type="entry name" value="ATP_GRASP"/>
    <property type="match status" value="1"/>
</dbReference>
<dbReference type="Pfam" id="PF13607">
    <property type="entry name" value="Succ_CoA_lig"/>
    <property type="match status" value="1"/>
</dbReference>
<proteinExistence type="predicted"/>
<keyword evidence="7" id="KW-1185">Reference proteome</keyword>
<dbReference type="SUPFAM" id="SSF51735">
    <property type="entry name" value="NAD(P)-binding Rossmann-fold domains"/>
    <property type="match status" value="1"/>
</dbReference>
<dbReference type="InterPro" id="IPR003781">
    <property type="entry name" value="CoA-bd"/>
</dbReference>
<dbReference type="InterPro" id="IPR036291">
    <property type="entry name" value="NAD(P)-bd_dom_sf"/>
</dbReference>
<dbReference type="RefSeq" id="WP_344153345.1">
    <property type="nucleotide sequence ID" value="NZ_BAAAQR010000008.1"/>
</dbReference>
<dbReference type="InterPro" id="IPR011761">
    <property type="entry name" value="ATP-grasp"/>
</dbReference>
<gene>
    <name evidence="6" type="ORF">GCM10009844_28490</name>
</gene>
<dbReference type="Gene3D" id="3.30.470.20">
    <property type="entry name" value="ATP-grasp fold, B domain"/>
    <property type="match status" value="1"/>
</dbReference>
<organism evidence="6 7">
    <name type="scientific">Nocardioides koreensis</name>
    <dbReference type="NCBI Taxonomy" id="433651"/>
    <lineage>
        <taxon>Bacteria</taxon>
        <taxon>Bacillati</taxon>
        <taxon>Actinomycetota</taxon>
        <taxon>Actinomycetes</taxon>
        <taxon>Propionibacteriales</taxon>
        <taxon>Nocardioidaceae</taxon>
        <taxon>Nocardioides</taxon>
    </lineage>
</organism>